<keyword evidence="9" id="KW-0414">Isoprene biosynthesis</keyword>
<dbReference type="InterPro" id="IPR020568">
    <property type="entry name" value="Ribosomal_Su5_D2-typ_SF"/>
</dbReference>
<dbReference type="SUPFAM" id="SSF54211">
    <property type="entry name" value="Ribosomal protein S5 domain 2-like"/>
    <property type="match status" value="1"/>
</dbReference>
<keyword evidence="7 9" id="KW-0067">ATP-binding</keyword>
<evidence type="ECO:0000256" key="2">
    <source>
        <dbReference type="ARBA" id="ARBA00012052"/>
    </source>
</evidence>
<dbReference type="KEGG" id="aarg:Aargi30884_19720"/>
<comment type="catalytic activity">
    <reaction evidence="9">
        <text>4-CDP-2-C-methyl-D-erythritol + ATP = 4-CDP-2-C-methyl-D-erythritol 2-phosphate + ADP + H(+)</text>
        <dbReference type="Rhea" id="RHEA:18437"/>
        <dbReference type="ChEBI" id="CHEBI:15378"/>
        <dbReference type="ChEBI" id="CHEBI:30616"/>
        <dbReference type="ChEBI" id="CHEBI:57823"/>
        <dbReference type="ChEBI" id="CHEBI:57919"/>
        <dbReference type="ChEBI" id="CHEBI:456216"/>
        <dbReference type="EC" id="2.7.1.148"/>
    </reaction>
</comment>
<dbReference type="NCBIfam" id="TIGR00154">
    <property type="entry name" value="ispE"/>
    <property type="match status" value="1"/>
</dbReference>
<keyword evidence="6 9" id="KW-0418">Kinase</keyword>
<dbReference type="GO" id="GO:0019288">
    <property type="term" value="P:isopentenyl diphosphate biosynthetic process, methylerythritol 4-phosphate pathway"/>
    <property type="evidence" value="ECO:0007669"/>
    <property type="project" value="UniProtKB-UniRule"/>
</dbReference>
<sequence length="279" mass="30961">MKCKAYAKINLCLDVVGKREDGYHELDMIMMPLELHDEITIELAKEDVYSCNIEGLVMDETNTVVKSVELMRKTFGLKEHFHVHVEKNIPAEAGLAGGSADGAAVLRAIRKLCHVDITIEELAQLGKQVGADVPFCVLSQCAIVKGIGEKLEPFDFSYPMHVVLIKPNKGVSTGKAFGMLDFHKCEHPDSAKVKEVLCAHEFEKLQDVIANSLEYSAFQLVPEIKDIKEDLLDMGFMSVLMSGSGSTVFALSEDKQLAQKAVEKYKKKDGYFALITSFR</sequence>
<dbReference type="Pfam" id="PF00288">
    <property type="entry name" value="GHMP_kinases_N"/>
    <property type="match status" value="1"/>
</dbReference>
<evidence type="ECO:0000256" key="7">
    <source>
        <dbReference type="ARBA" id="ARBA00022840"/>
    </source>
</evidence>
<reference evidence="13" key="1">
    <citation type="submission" date="2019-05" db="EMBL/GenBank/DDBJ databases">
        <title>Complete genome sequencing of Absiella argi strain JCM 30884.</title>
        <authorList>
            <person name="Sakamoto M."/>
            <person name="Murakami T."/>
            <person name="Mori H."/>
        </authorList>
    </citation>
    <scope>NUCLEOTIDE SEQUENCE [LARGE SCALE GENOMIC DNA]</scope>
    <source>
        <strain evidence="13">JCM 30884</strain>
    </source>
</reference>
<dbReference type="PANTHER" id="PTHR43527">
    <property type="entry name" value="4-DIPHOSPHOCYTIDYL-2-C-METHYL-D-ERYTHRITOL KINASE, CHLOROPLASTIC"/>
    <property type="match status" value="1"/>
</dbReference>
<dbReference type="InterPro" id="IPR006204">
    <property type="entry name" value="GHMP_kinase_N_dom"/>
</dbReference>
<evidence type="ECO:0000256" key="1">
    <source>
        <dbReference type="ARBA" id="ARBA00009684"/>
    </source>
</evidence>
<organism evidence="12 13">
    <name type="scientific">Amedibacterium intestinale</name>
    <dbReference type="NCBI Taxonomy" id="2583452"/>
    <lineage>
        <taxon>Bacteria</taxon>
        <taxon>Bacillati</taxon>
        <taxon>Bacillota</taxon>
        <taxon>Erysipelotrichia</taxon>
        <taxon>Erysipelotrichales</taxon>
        <taxon>Erysipelotrichaceae</taxon>
        <taxon>Amedibacterium</taxon>
    </lineage>
</organism>
<comment type="function">
    <text evidence="9">Catalyzes the phosphorylation of the position 2 hydroxy group of 4-diphosphocytidyl-2C-methyl-D-erythritol.</text>
</comment>
<dbReference type="SUPFAM" id="SSF55060">
    <property type="entry name" value="GHMP Kinase, C-terminal domain"/>
    <property type="match status" value="1"/>
</dbReference>
<protein>
    <recommendedName>
        <fullName evidence="3 9">4-diphosphocytidyl-2-C-methyl-D-erythritol kinase</fullName>
        <shortName evidence="9">CMK</shortName>
        <ecNumber evidence="2 9">2.7.1.148</ecNumber>
    </recommendedName>
    <alternativeName>
        <fullName evidence="8 9">4-(cytidine-5'-diphospho)-2-C-methyl-D-erythritol kinase</fullName>
    </alternativeName>
</protein>
<evidence type="ECO:0000313" key="13">
    <source>
        <dbReference type="Proteomes" id="UP000464754"/>
    </source>
</evidence>
<dbReference type="GO" id="GO:0005524">
    <property type="term" value="F:ATP binding"/>
    <property type="evidence" value="ECO:0007669"/>
    <property type="project" value="UniProtKB-UniRule"/>
</dbReference>
<dbReference type="RefSeq" id="WP_163052173.1">
    <property type="nucleotide sequence ID" value="NZ_AP019695.1"/>
</dbReference>
<dbReference type="PIRSF" id="PIRSF010376">
    <property type="entry name" value="IspE"/>
    <property type="match status" value="1"/>
</dbReference>
<keyword evidence="13" id="KW-1185">Reference proteome</keyword>
<name>A0A6N4TJZ3_9FIRM</name>
<dbReference type="InterPro" id="IPR036554">
    <property type="entry name" value="GHMP_kinase_C_sf"/>
</dbReference>
<dbReference type="InterPro" id="IPR013750">
    <property type="entry name" value="GHMP_kinase_C_dom"/>
</dbReference>
<dbReference type="EC" id="2.7.1.148" evidence="2 9"/>
<keyword evidence="4 9" id="KW-0808">Transferase</keyword>
<feature type="binding site" evidence="9">
    <location>
        <begin position="90"/>
        <end position="100"/>
    </location>
    <ligand>
        <name>ATP</name>
        <dbReference type="ChEBI" id="CHEBI:30616"/>
    </ligand>
</feature>
<evidence type="ECO:0000259" key="10">
    <source>
        <dbReference type="Pfam" id="PF00288"/>
    </source>
</evidence>
<feature type="domain" description="GHMP kinase N-terminal" evidence="10">
    <location>
        <begin position="62"/>
        <end position="139"/>
    </location>
</feature>
<comment type="pathway">
    <text evidence="9">Isoprenoid biosynthesis; isopentenyl diphosphate biosynthesis via DXP pathway; isopentenyl diphosphate from 1-deoxy-D-xylulose 5-phosphate: step 3/6.</text>
</comment>
<evidence type="ECO:0000256" key="9">
    <source>
        <dbReference type="HAMAP-Rule" id="MF_00061"/>
    </source>
</evidence>
<evidence type="ECO:0000256" key="3">
    <source>
        <dbReference type="ARBA" id="ARBA00017473"/>
    </source>
</evidence>
<dbReference type="Proteomes" id="UP000464754">
    <property type="component" value="Chromosome"/>
</dbReference>
<proteinExistence type="inferred from homology"/>
<dbReference type="EMBL" id="AP019695">
    <property type="protein sequence ID" value="BBK23069.1"/>
    <property type="molecule type" value="Genomic_DNA"/>
</dbReference>
<feature type="active site" evidence="9">
    <location>
        <position position="8"/>
    </location>
</feature>
<feature type="domain" description="GHMP kinase C-terminal" evidence="11">
    <location>
        <begin position="198"/>
        <end position="267"/>
    </location>
</feature>
<evidence type="ECO:0000256" key="6">
    <source>
        <dbReference type="ARBA" id="ARBA00022777"/>
    </source>
</evidence>
<dbReference type="HAMAP" id="MF_00061">
    <property type="entry name" value="IspE"/>
    <property type="match status" value="1"/>
</dbReference>
<dbReference type="Pfam" id="PF08544">
    <property type="entry name" value="GHMP_kinases_C"/>
    <property type="match status" value="1"/>
</dbReference>
<dbReference type="AlphaFoldDB" id="A0A6N4TJZ3"/>
<dbReference type="UniPathway" id="UPA00056">
    <property type="reaction ID" value="UER00094"/>
</dbReference>
<dbReference type="InterPro" id="IPR014721">
    <property type="entry name" value="Ribsml_uS5_D2-typ_fold_subgr"/>
</dbReference>
<evidence type="ECO:0000256" key="8">
    <source>
        <dbReference type="ARBA" id="ARBA00032554"/>
    </source>
</evidence>
<dbReference type="GO" id="GO:0016114">
    <property type="term" value="P:terpenoid biosynthetic process"/>
    <property type="evidence" value="ECO:0007669"/>
    <property type="project" value="UniProtKB-UniRule"/>
</dbReference>
<accession>A0A6N4TJZ3</accession>
<dbReference type="Gene3D" id="3.30.70.890">
    <property type="entry name" value="GHMP kinase, C-terminal domain"/>
    <property type="match status" value="1"/>
</dbReference>
<dbReference type="GO" id="GO:0050515">
    <property type="term" value="F:4-(cytidine 5'-diphospho)-2-C-methyl-D-erythritol kinase activity"/>
    <property type="evidence" value="ECO:0007669"/>
    <property type="project" value="UniProtKB-UniRule"/>
</dbReference>
<keyword evidence="5 9" id="KW-0547">Nucleotide-binding</keyword>
<dbReference type="Gene3D" id="3.30.230.10">
    <property type="match status" value="1"/>
</dbReference>
<feature type="active site" evidence="9">
    <location>
        <position position="132"/>
    </location>
</feature>
<evidence type="ECO:0000256" key="4">
    <source>
        <dbReference type="ARBA" id="ARBA00022679"/>
    </source>
</evidence>
<dbReference type="PANTHER" id="PTHR43527:SF2">
    <property type="entry name" value="4-DIPHOSPHOCYTIDYL-2-C-METHYL-D-ERYTHRITOL KINASE, CHLOROPLASTIC"/>
    <property type="match status" value="1"/>
</dbReference>
<gene>
    <name evidence="9 12" type="primary">ispE</name>
    <name evidence="12" type="ORF">Aargi30884_19720</name>
</gene>
<evidence type="ECO:0000256" key="5">
    <source>
        <dbReference type="ARBA" id="ARBA00022741"/>
    </source>
</evidence>
<dbReference type="InterPro" id="IPR004424">
    <property type="entry name" value="IspE"/>
</dbReference>
<evidence type="ECO:0000313" key="12">
    <source>
        <dbReference type="EMBL" id="BBK23069.1"/>
    </source>
</evidence>
<evidence type="ECO:0000259" key="11">
    <source>
        <dbReference type="Pfam" id="PF08544"/>
    </source>
</evidence>
<comment type="similarity">
    <text evidence="1 9">Belongs to the GHMP kinase family. IspE subfamily.</text>
</comment>